<evidence type="ECO:0000313" key="2">
    <source>
        <dbReference type="Proteomes" id="UP000798662"/>
    </source>
</evidence>
<organism evidence="1 2">
    <name type="scientific">Pyropia yezoensis</name>
    <name type="common">Susabi-nori</name>
    <name type="synonym">Porphyra yezoensis</name>
    <dbReference type="NCBI Taxonomy" id="2788"/>
    <lineage>
        <taxon>Eukaryota</taxon>
        <taxon>Rhodophyta</taxon>
        <taxon>Bangiophyceae</taxon>
        <taxon>Bangiales</taxon>
        <taxon>Bangiaceae</taxon>
        <taxon>Pyropia</taxon>
    </lineage>
</organism>
<keyword evidence="2" id="KW-1185">Reference proteome</keyword>
<dbReference type="Proteomes" id="UP000798662">
    <property type="component" value="Chromosome 3"/>
</dbReference>
<gene>
    <name evidence="1" type="ORF">I4F81_011810</name>
</gene>
<protein>
    <submittedName>
        <fullName evidence="1">Uncharacterized protein</fullName>
    </submittedName>
</protein>
<sequence>MEAVARAGVDILDVRQTSSVFRELLLAAKRVGCKIDFDIPEGGRSLPPPPLPSSSSPPSGPAAVDSPCGDEGAGGEKEEGRKARAASAPSTGLAPGAAVPRLTPGVTPTNYVLTLLSAEAFRSALYTFGKSQGVDVALQTESVLRRSKRLVVMDMDSTLIQQEVIDELARHAGVYEAVRDITHAAMGGGLDFNESLRQRVALLAGTPATAFRHVIDNLVYTDGAHELCRSLKKLGYRLAVISGGFTAITEHVRKELGLHYDYANQLEVGADGCFTGRTVGPVVNAQRKADLLMTIAQQERISLNQVIAVGDGANDLPMLAVAGLGIAFNAKPAVQAAASFRINQRSLGAVLYLLGFSEDDQLELSGRPRPGGGEGAPPPGGPS</sequence>
<dbReference type="EMBL" id="CM020620">
    <property type="protein sequence ID" value="KAK1869332.1"/>
    <property type="molecule type" value="Genomic_DNA"/>
</dbReference>
<evidence type="ECO:0000313" key="1">
    <source>
        <dbReference type="EMBL" id="KAK1869332.1"/>
    </source>
</evidence>
<reference evidence="1" key="1">
    <citation type="submission" date="2019-11" db="EMBL/GenBank/DDBJ databases">
        <title>Nori genome reveals adaptations in red seaweeds to the harsh intertidal environment.</title>
        <authorList>
            <person name="Wang D."/>
            <person name="Mao Y."/>
        </authorList>
    </citation>
    <scope>NUCLEOTIDE SEQUENCE</scope>
    <source>
        <tissue evidence="1">Gametophyte</tissue>
    </source>
</reference>
<name>A0ACC3CGK2_PYRYE</name>
<accession>A0ACC3CGK2</accession>
<comment type="caution">
    <text evidence="1">The sequence shown here is derived from an EMBL/GenBank/DDBJ whole genome shotgun (WGS) entry which is preliminary data.</text>
</comment>
<proteinExistence type="predicted"/>